<dbReference type="Pfam" id="PF14529">
    <property type="entry name" value="Exo_endo_phos_2"/>
    <property type="match status" value="1"/>
</dbReference>
<keyword evidence="3" id="KW-1185">Reference proteome</keyword>
<gene>
    <name evidence="2" type="ORF">PHYBLDRAFT_188715</name>
</gene>
<dbReference type="STRING" id="763407.A0A167KL64"/>
<dbReference type="InParanoid" id="A0A167KL64"/>
<evidence type="ECO:0000259" key="1">
    <source>
        <dbReference type="Pfam" id="PF14529"/>
    </source>
</evidence>
<sequence>MHAKPLRPYIISFRLILNYSSSQYSFTTIGILVHIQYADTLKAKLTTASVEILDAFDPLDPDNVADPKYASLPTHELANTAAMLHHDRCLQALQFLHPHVAISVGHFFSGTYRGSMVVSILISPHCPYAVTQISMPSKYALAVKIGSLRIVCLYLPPTMPTHDVLYVLSSIPLTHDTILCGDFNVRLGSVTGDYASNSHGLALCSWIEERSLSVVNADFTPCIPTYISFRNNYEISSIIDLFITNMSLINPSLHVATDLSLGSDHRLLSLSFTYDLQHSTNMSPPLHKT</sequence>
<organism evidence="2 3">
    <name type="scientific">Phycomyces blakesleeanus (strain ATCC 8743b / DSM 1359 / FGSC 10004 / NBRC 33097 / NRRL 1555)</name>
    <dbReference type="NCBI Taxonomy" id="763407"/>
    <lineage>
        <taxon>Eukaryota</taxon>
        <taxon>Fungi</taxon>
        <taxon>Fungi incertae sedis</taxon>
        <taxon>Mucoromycota</taxon>
        <taxon>Mucoromycotina</taxon>
        <taxon>Mucoromycetes</taxon>
        <taxon>Mucorales</taxon>
        <taxon>Phycomycetaceae</taxon>
        <taxon>Phycomyces</taxon>
    </lineage>
</organism>
<dbReference type="SUPFAM" id="SSF56219">
    <property type="entry name" value="DNase I-like"/>
    <property type="match status" value="1"/>
</dbReference>
<dbReference type="InterPro" id="IPR005135">
    <property type="entry name" value="Endo/exonuclease/phosphatase"/>
</dbReference>
<dbReference type="InterPro" id="IPR036691">
    <property type="entry name" value="Endo/exonu/phosph_ase_sf"/>
</dbReference>
<dbReference type="OrthoDB" id="2207231at2759"/>
<dbReference type="GO" id="GO:0003824">
    <property type="term" value="F:catalytic activity"/>
    <property type="evidence" value="ECO:0007669"/>
    <property type="project" value="InterPro"/>
</dbReference>
<dbReference type="GeneID" id="29000455"/>
<feature type="domain" description="Endonuclease/exonuclease/phosphatase" evidence="1">
    <location>
        <begin position="149"/>
        <end position="267"/>
    </location>
</feature>
<proteinExistence type="predicted"/>
<dbReference type="Gene3D" id="3.60.10.10">
    <property type="entry name" value="Endonuclease/exonuclease/phosphatase"/>
    <property type="match status" value="1"/>
</dbReference>
<dbReference type="AlphaFoldDB" id="A0A167KL64"/>
<reference evidence="3" key="1">
    <citation type="submission" date="2015-06" db="EMBL/GenBank/DDBJ databases">
        <title>Expansion of signal transduction pathways in fungi by whole-genome duplication.</title>
        <authorList>
            <consortium name="DOE Joint Genome Institute"/>
            <person name="Corrochano L.M."/>
            <person name="Kuo A."/>
            <person name="Marcet-Houben M."/>
            <person name="Polaino S."/>
            <person name="Salamov A."/>
            <person name="Villalobos J.M."/>
            <person name="Alvarez M.I."/>
            <person name="Avalos J."/>
            <person name="Benito E.P."/>
            <person name="Benoit I."/>
            <person name="Burger G."/>
            <person name="Camino L.P."/>
            <person name="Canovas D."/>
            <person name="Cerda-Olmedo E."/>
            <person name="Cheng J.-F."/>
            <person name="Dominguez A."/>
            <person name="Elias M."/>
            <person name="Eslava A.P."/>
            <person name="Glaser F."/>
            <person name="Grimwood J."/>
            <person name="Gutierrez G."/>
            <person name="Heitman J."/>
            <person name="Henrissat B."/>
            <person name="Iturriaga E.A."/>
            <person name="Lang B.F."/>
            <person name="Lavin J.L."/>
            <person name="Lee S."/>
            <person name="Li W."/>
            <person name="Lindquist E."/>
            <person name="Lopez-Garcia S."/>
            <person name="Luque E.M."/>
            <person name="Marcos A.T."/>
            <person name="Martin J."/>
            <person name="McCluskey K."/>
            <person name="Medina H.R."/>
            <person name="Miralles-Duran A."/>
            <person name="Miyazaki A."/>
            <person name="Munoz-Torres E."/>
            <person name="Oguiza J.A."/>
            <person name="Ohm R."/>
            <person name="Olmedo M."/>
            <person name="Orejas M."/>
            <person name="Ortiz-Castellanos L."/>
            <person name="Pisabarro A.G."/>
            <person name="Rodriguez-Romero J."/>
            <person name="Ruiz-Herrera J."/>
            <person name="Ruiz-Vazquez R."/>
            <person name="Sanz C."/>
            <person name="Schackwitz W."/>
            <person name="Schmutz J."/>
            <person name="Shahriari M."/>
            <person name="Shelest E."/>
            <person name="Silva-Franco F."/>
            <person name="Soanes D."/>
            <person name="Syed K."/>
            <person name="Tagua V.G."/>
            <person name="Talbot N.J."/>
            <person name="Thon M."/>
            <person name="De vries R.P."/>
            <person name="Wiebenga A."/>
            <person name="Yadav J.S."/>
            <person name="Braun E.L."/>
            <person name="Baker S."/>
            <person name="Garre V."/>
            <person name="Horwitz B."/>
            <person name="Torres-Martinez S."/>
            <person name="Idnurm A."/>
            <person name="Herrera-Estrella A."/>
            <person name="Gabaldon T."/>
            <person name="Grigoriev I.V."/>
        </authorList>
    </citation>
    <scope>NUCLEOTIDE SEQUENCE [LARGE SCALE GENOMIC DNA]</scope>
    <source>
        <strain evidence="3">NRRL 1555(-)</strain>
    </source>
</reference>
<name>A0A167KL64_PHYB8</name>
<dbReference type="Proteomes" id="UP000077315">
    <property type="component" value="Unassembled WGS sequence"/>
</dbReference>
<accession>A0A167KL64</accession>
<dbReference type="EMBL" id="KV440995">
    <property type="protein sequence ID" value="OAD68345.1"/>
    <property type="molecule type" value="Genomic_DNA"/>
</dbReference>
<evidence type="ECO:0000313" key="3">
    <source>
        <dbReference type="Proteomes" id="UP000077315"/>
    </source>
</evidence>
<dbReference type="VEuPathDB" id="FungiDB:PHYBLDRAFT_188715"/>
<protein>
    <recommendedName>
        <fullName evidence="1">Endonuclease/exonuclease/phosphatase domain-containing protein</fullName>
    </recommendedName>
</protein>
<evidence type="ECO:0000313" key="2">
    <source>
        <dbReference type="EMBL" id="OAD68345.1"/>
    </source>
</evidence>
<dbReference type="RefSeq" id="XP_018286385.1">
    <property type="nucleotide sequence ID" value="XM_018439549.1"/>
</dbReference>